<organism evidence="2 3">
    <name type="scientific">Trapa incisa</name>
    <dbReference type="NCBI Taxonomy" id="236973"/>
    <lineage>
        <taxon>Eukaryota</taxon>
        <taxon>Viridiplantae</taxon>
        <taxon>Streptophyta</taxon>
        <taxon>Embryophyta</taxon>
        <taxon>Tracheophyta</taxon>
        <taxon>Spermatophyta</taxon>
        <taxon>Magnoliopsida</taxon>
        <taxon>eudicotyledons</taxon>
        <taxon>Gunneridae</taxon>
        <taxon>Pentapetalae</taxon>
        <taxon>rosids</taxon>
        <taxon>malvids</taxon>
        <taxon>Myrtales</taxon>
        <taxon>Lythraceae</taxon>
        <taxon>Trapa</taxon>
    </lineage>
</organism>
<evidence type="ECO:0000313" key="3">
    <source>
        <dbReference type="Proteomes" id="UP001345219"/>
    </source>
</evidence>
<reference evidence="2 3" key="1">
    <citation type="journal article" date="2023" name="Hortic Res">
        <title>Pangenome of water caltrop reveals structural variations and asymmetric subgenome divergence after allopolyploidization.</title>
        <authorList>
            <person name="Zhang X."/>
            <person name="Chen Y."/>
            <person name="Wang L."/>
            <person name="Yuan Y."/>
            <person name="Fang M."/>
            <person name="Shi L."/>
            <person name="Lu R."/>
            <person name="Comes H.P."/>
            <person name="Ma Y."/>
            <person name="Chen Y."/>
            <person name="Huang G."/>
            <person name="Zhou Y."/>
            <person name="Zheng Z."/>
            <person name="Qiu Y."/>
        </authorList>
    </citation>
    <scope>NUCLEOTIDE SEQUENCE [LARGE SCALE GENOMIC DNA]</scope>
    <source>
        <tissue evidence="2">Roots</tissue>
    </source>
</reference>
<dbReference type="AlphaFoldDB" id="A0AAN7GBF3"/>
<proteinExistence type="predicted"/>
<keyword evidence="3" id="KW-1185">Reference proteome</keyword>
<comment type="caution">
    <text evidence="2">The sequence shown here is derived from an EMBL/GenBank/DDBJ whole genome shotgun (WGS) entry which is preliminary data.</text>
</comment>
<evidence type="ECO:0000256" key="1">
    <source>
        <dbReference type="SAM" id="MobiDB-lite"/>
    </source>
</evidence>
<gene>
    <name evidence="2" type="ORF">SAY87_000251</name>
</gene>
<accession>A0AAN7GBF3</accession>
<sequence>MATGYGSMKGVWVAHEKMEGLTLAYWVYLCIYLYEGCCRQSHLEEDKVASVVRPKGSHFFLERATSKLVQTSGSLSVCAVEALVDLFRLVDRVAEPRNQTGYVICRTMQELIERYTSYSSQSGPAPAASAHVASQQRPSPSSSSSIGEDAAASNFLQVSTSNPSYINYAHPLTDTMLQNGGRPLPQEAEIAVKKVVERERGRERMDATKILSASMASWLHQKIQHRDEVETGPPSYQACPHPVAIASLIMDAGVHYWVLKCIEIRFIQVSSSHDLVEYTTFYTCKKYDQVTGGSFLNSGTAP</sequence>
<evidence type="ECO:0000313" key="2">
    <source>
        <dbReference type="EMBL" id="KAK4742250.1"/>
    </source>
</evidence>
<protein>
    <submittedName>
        <fullName evidence="2">Uncharacterized protein</fullName>
    </submittedName>
</protein>
<dbReference type="EMBL" id="JAXIOK010000023">
    <property type="protein sequence ID" value="KAK4742250.1"/>
    <property type="molecule type" value="Genomic_DNA"/>
</dbReference>
<feature type="compositionally biased region" description="Low complexity" evidence="1">
    <location>
        <begin position="122"/>
        <end position="145"/>
    </location>
</feature>
<name>A0AAN7GBF3_9MYRT</name>
<dbReference type="Proteomes" id="UP001345219">
    <property type="component" value="Chromosome 1"/>
</dbReference>
<feature type="region of interest" description="Disordered" evidence="1">
    <location>
        <begin position="122"/>
        <end position="148"/>
    </location>
</feature>